<proteinExistence type="inferred from homology"/>
<dbReference type="PANTHER" id="PTHR30536">
    <property type="entry name" value="ALTRONATE/GALACTARATE DEHYDRATASE"/>
    <property type="match status" value="1"/>
</dbReference>
<dbReference type="EMBL" id="LEKT01000002">
    <property type="protein sequence ID" value="KMO87747.1"/>
    <property type="molecule type" value="Genomic_DNA"/>
</dbReference>
<name>A0A0J6X0R8_9FIRM</name>
<keyword evidence="2" id="KW-0456">Lyase</keyword>
<dbReference type="InterPro" id="IPR052172">
    <property type="entry name" value="UxaA_altronate/galactarate_dh"/>
</dbReference>
<dbReference type="InParanoid" id="A0A0J6X0R8"/>
<dbReference type="InterPro" id="IPR007392">
    <property type="entry name" value="GD_AH_second"/>
</dbReference>
<keyword evidence="4" id="KW-0378">Hydrolase</keyword>
<dbReference type="AlphaFoldDB" id="A0A0J6X0R8"/>
<dbReference type="Proteomes" id="UP000036503">
    <property type="component" value="Unassembled WGS sequence"/>
</dbReference>
<evidence type="ECO:0000313" key="4">
    <source>
        <dbReference type="EMBL" id="KMO87747.1"/>
    </source>
</evidence>
<accession>A0A0J6X0R8</accession>
<dbReference type="RefSeq" id="WP_048512969.1">
    <property type="nucleotide sequence ID" value="NZ_FUXD01000009.1"/>
</dbReference>
<dbReference type="Pfam" id="PF08666">
    <property type="entry name" value="SAF"/>
    <property type="match status" value="1"/>
</dbReference>
<dbReference type="PATRIC" id="fig|1122219.3.peg.242"/>
<comment type="caution">
    <text evidence="4">The sequence shown here is derived from an EMBL/GenBank/DDBJ whole genome shotgun (WGS) entry which is preliminary data.</text>
</comment>
<gene>
    <name evidence="4" type="ORF">AB840_01070</name>
</gene>
<organism evidence="4 5">
    <name type="scientific">Megasphaera cerevisiae DSM 20462</name>
    <dbReference type="NCBI Taxonomy" id="1122219"/>
    <lineage>
        <taxon>Bacteria</taxon>
        <taxon>Bacillati</taxon>
        <taxon>Bacillota</taxon>
        <taxon>Negativicutes</taxon>
        <taxon>Veillonellales</taxon>
        <taxon>Veillonellaceae</taxon>
        <taxon>Megasphaera</taxon>
    </lineage>
</organism>
<dbReference type="InterPro" id="IPR044144">
    <property type="entry name" value="SAF_UxaA/GarD"/>
</dbReference>
<evidence type="ECO:0000313" key="5">
    <source>
        <dbReference type="Proteomes" id="UP000036503"/>
    </source>
</evidence>
<dbReference type="GO" id="GO:0016787">
    <property type="term" value="F:hydrolase activity"/>
    <property type="evidence" value="ECO:0007669"/>
    <property type="project" value="UniProtKB-KW"/>
</dbReference>
<evidence type="ECO:0000256" key="2">
    <source>
        <dbReference type="ARBA" id="ARBA00023239"/>
    </source>
</evidence>
<evidence type="ECO:0000259" key="3">
    <source>
        <dbReference type="SMART" id="SM00858"/>
    </source>
</evidence>
<dbReference type="Pfam" id="PF20629">
    <property type="entry name" value="GD_AH_C"/>
    <property type="match status" value="1"/>
</dbReference>
<dbReference type="GO" id="GO:0016829">
    <property type="term" value="F:lyase activity"/>
    <property type="evidence" value="ECO:0007669"/>
    <property type="project" value="UniProtKB-KW"/>
</dbReference>
<dbReference type="SMART" id="SM00858">
    <property type="entry name" value="SAF"/>
    <property type="match status" value="1"/>
</dbReference>
<dbReference type="InterPro" id="IPR048332">
    <property type="entry name" value="GD_AH_C"/>
</dbReference>
<dbReference type="CDD" id="cd11613">
    <property type="entry name" value="SAF_AH_GD"/>
    <property type="match status" value="1"/>
</dbReference>
<protein>
    <submittedName>
        <fullName evidence="4">Altronate hydrolase</fullName>
    </submittedName>
</protein>
<dbReference type="InterPro" id="IPR013974">
    <property type="entry name" value="SAF"/>
</dbReference>
<dbReference type="Gene3D" id="2.30.130.110">
    <property type="match status" value="1"/>
</dbReference>
<dbReference type="STRING" id="39029.BSR42_07970"/>
<feature type="domain" description="SAF" evidence="3">
    <location>
        <begin position="11"/>
        <end position="82"/>
    </location>
</feature>
<dbReference type="PANTHER" id="PTHR30536:SF5">
    <property type="entry name" value="ALTRONATE DEHYDRATASE"/>
    <property type="match status" value="1"/>
</dbReference>
<reference evidence="4 5" key="1">
    <citation type="submission" date="2015-06" db="EMBL/GenBank/DDBJ databases">
        <title>Draft genome sequence of beer spoilage bacterium Megasphaera cerevisiae type strain 20462.</title>
        <authorList>
            <person name="Kutumbaka K."/>
            <person name="Pasmowitz J."/>
            <person name="Mategko J."/>
            <person name="Reyes D."/>
            <person name="Friedrich A."/>
            <person name="Han S."/>
            <person name="Martens-Habbena W."/>
            <person name="Neal-McKinney J."/>
            <person name="Janagama H.K."/>
            <person name="Nadala C."/>
            <person name="Samadpour M."/>
        </authorList>
    </citation>
    <scope>NUCLEOTIDE SEQUENCE [LARGE SCALE GENOMIC DNA]</scope>
    <source>
        <strain evidence="4 5">DSM 20462</strain>
    </source>
</reference>
<dbReference type="Pfam" id="PF04295">
    <property type="entry name" value="GD_AH_second"/>
    <property type="match status" value="1"/>
</dbReference>
<comment type="similarity">
    <text evidence="1">Belongs to the UxaA family.</text>
</comment>
<sequence>MMTIFQINDTDNVAVAVEAVSKGTAVTAAGQTIRVRDDIPAGHKIALRDIAQGKDIVKYGFPIGTAEYDIPCGAWVHTHNVQSKLGTILDYTYEPQKVERAELTGGPRYEFQGYRRPDGTAGIRNEVWIIPTVGCVNGIARAIETAAQPFRTAHIDGIYAYSHPHGCSQLGDDQLYTQKMLSGLIHNPNAGAVLVLGLGCENNQIELMKDVIGDYDPDRVKFLVCQDVEDEIAAGTAIVKDLCGYASQYKRQACDTSLLTIGLKCGGSDGLSGITANPLVGEISNRLIAAGGTSILTEVPEMFGAETLLMNRARNGVVFRKTVALINQFKEYFMSYGEKINENPSPGNKAGGITTLEDKSLGCVQKGGRAIVEDVLAYGDRATAKGLNLLQAPGNDLVAANALAASGANLVLFTTGRGTPFACPVPTIKIASNSRLAGYKRNWIDFNAGTIAEGEEKGAAADRLFRYILDVASGRAHAKSEALDKHELAIFKNGVTL</sequence>
<dbReference type="FunCoup" id="A0A0J6X0R8">
    <property type="interactions" value="42"/>
</dbReference>
<keyword evidence="5" id="KW-1185">Reference proteome</keyword>
<dbReference type="GO" id="GO:0019698">
    <property type="term" value="P:D-galacturonate catabolic process"/>
    <property type="evidence" value="ECO:0007669"/>
    <property type="project" value="TreeGrafter"/>
</dbReference>
<evidence type="ECO:0000256" key="1">
    <source>
        <dbReference type="ARBA" id="ARBA00010986"/>
    </source>
</evidence>